<evidence type="ECO:0000256" key="9">
    <source>
        <dbReference type="ARBA" id="ARBA00041206"/>
    </source>
</evidence>
<keyword evidence="3" id="KW-0689">Ribosomal protein</keyword>
<reference evidence="10 11" key="1">
    <citation type="submission" date="2020-04" db="EMBL/GenBank/DDBJ databases">
        <authorList>
            <person name="Alioto T."/>
            <person name="Alioto T."/>
            <person name="Gomez Garrido J."/>
        </authorList>
    </citation>
    <scope>NUCLEOTIDE SEQUENCE [LARGE SCALE GENOMIC DNA]</scope>
</reference>
<dbReference type="GO" id="GO:0005743">
    <property type="term" value="C:mitochondrial inner membrane"/>
    <property type="evidence" value="ECO:0007669"/>
    <property type="project" value="UniProtKB-ARBA"/>
</dbReference>
<comment type="caution">
    <text evidence="10">The sequence shown here is derived from an EMBL/GenBank/DDBJ whole genome shotgun (WGS) entry which is preliminary data.</text>
</comment>
<dbReference type="InterPro" id="IPR035810">
    <property type="entry name" value="PEBP_euk"/>
</dbReference>
<dbReference type="PANTHER" id="PTHR11362">
    <property type="entry name" value="PHOSPHATIDYLETHANOLAMINE-BINDING PROTEIN"/>
    <property type="match status" value="1"/>
</dbReference>
<evidence type="ECO:0000313" key="11">
    <source>
        <dbReference type="Proteomes" id="UP000494165"/>
    </source>
</evidence>
<evidence type="ECO:0000256" key="2">
    <source>
        <dbReference type="ARBA" id="ARBA00022946"/>
    </source>
</evidence>
<dbReference type="AlphaFoldDB" id="A0A8S1CW12"/>
<proteinExistence type="inferred from homology"/>
<dbReference type="Proteomes" id="UP000494165">
    <property type="component" value="Unassembled WGS sequence"/>
</dbReference>
<organism evidence="10 11">
    <name type="scientific">Cloeon dipterum</name>
    <dbReference type="NCBI Taxonomy" id="197152"/>
    <lineage>
        <taxon>Eukaryota</taxon>
        <taxon>Metazoa</taxon>
        <taxon>Ecdysozoa</taxon>
        <taxon>Arthropoda</taxon>
        <taxon>Hexapoda</taxon>
        <taxon>Insecta</taxon>
        <taxon>Pterygota</taxon>
        <taxon>Palaeoptera</taxon>
        <taxon>Ephemeroptera</taxon>
        <taxon>Pisciforma</taxon>
        <taxon>Baetidae</taxon>
        <taxon>Cloeon</taxon>
    </lineage>
</organism>
<evidence type="ECO:0000256" key="8">
    <source>
        <dbReference type="ARBA" id="ARBA00039444"/>
    </source>
</evidence>
<evidence type="ECO:0000256" key="5">
    <source>
        <dbReference type="ARBA" id="ARBA00023128"/>
    </source>
</evidence>
<dbReference type="InterPro" id="IPR036610">
    <property type="entry name" value="PEBP-like_sf"/>
</dbReference>
<gene>
    <name evidence="10" type="ORF">CLODIP_2_CD10933</name>
</gene>
<dbReference type="InterPro" id="IPR008914">
    <property type="entry name" value="PEBP"/>
</dbReference>
<evidence type="ECO:0000313" key="10">
    <source>
        <dbReference type="EMBL" id="CAB3372244.1"/>
    </source>
</evidence>
<dbReference type="SUPFAM" id="SSF49777">
    <property type="entry name" value="PEBP-like"/>
    <property type="match status" value="1"/>
</dbReference>
<protein>
    <recommendedName>
        <fullName evidence="8">Large ribosomal subunit protein mL38</fullName>
    </recommendedName>
    <alternativeName>
        <fullName evidence="9">39S ribosomal protein L38, mitochondrial</fullName>
    </alternativeName>
</protein>
<name>A0A8S1CW12_9INSE</name>
<keyword evidence="4" id="KW-0175">Coiled coil</keyword>
<dbReference type="FunFam" id="3.90.280.10:FF:000002">
    <property type="entry name" value="39S ribosomal protein L38, mitochondrial"/>
    <property type="match status" value="1"/>
</dbReference>
<comment type="subcellular location">
    <subcellularLocation>
        <location evidence="1">Mitochondrion</location>
    </subcellularLocation>
</comment>
<keyword evidence="5" id="KW-0496">Mitochondrion</keyword>
<keyword evidence="6" id="KW-0687">Ribonucleoprotein</keyword>
<evidence type="ECO:0000256" key="1">
    <source>
        <dbReference type="ARBA" id="ARBA00004173"/>
    </source>
</evidence>
<dbReference type="CDD" id="cd00866">
    <property type="entry name" value="PEBP_euk"/>
    <property type="match status" value="1"/>
</dbReference>
<keyword evidence="2" id="KW-0809">Transit peptide</keyword>
<keyword evidence="11" id="KW-1185">Reference proteome</keyword>
<evidence type="ECO:0000256" key="3">
    <source>
        <dbReference type="ARBA" id="ARBA00022980"/>
    </source>
</evidence>
<evidence type="ECO:0000256" key="4">
    <source>
        <dbReference type="ARBA" id="ARBA00023054"/>
    </source>
</evidence>
<dbReference type="Gene3D" id="3.90.280.10">
    <property type="entry name" value="PEBP-like"/>
    <property type="match status" value="1"/>
</dbReference>
<dbReference type="GO" id="GO:0005762">
    <property type="term" value="C:mitochondrial large ribosomal subunit"/>
    <property type="evidence" value="ECO:0007669"/>
    <property type="project" value="TreeGrafter"/>
</dbReference>
<evidence type="ECO:0000256" key="7">
    <source>
        <dbReference type="ARBA" id="ARBA00038016"/>
    </source>
</evidence>
<comment type="similarity">
    <text evidence="7">Belongs to the phosphatidylethanolamine-binding protein family. Mitochondrion-specific ribosomal protein mL38 subfamily.</text>
</comment>
<dbReference type="Pfam" id="PF01161">
    <property type="entry name" value="PBP"/>
    <property type="match status" value="1"/>
</dbReference>
<evidence type="ECO:0000256" key="6">
    <source>
        <dbReference type="ARBA" id="ARBA00023274"/>
    </source>
</evidence>
<sequence length="434" mass="50949">MALSVLRRITSLRPSGKFARSLFVAKNKDLDLPAFGKTLEEQLKEKQVQDPAIYYQVDIGLPRESFSKRRDNTSDRVAHVKKLKSDVNLEKLSRHGKLEIPMDEVRQDWLKEKGTQHVKEIAEHYGVFQHLFGDAYFFPRVPLDVAYDQGDDVFAPVCFGNQLKPKEVLKQPVIQFKSDPDTFWTLVLTNPDGHLTKENSEYVHWMIGNIPGSDVSKGDVIFDYLQPFPLKGVGYQRMVFVLYKQEKKLEFSQLKKSQPRWAFDSIHLNPNLHFAFSLADRTFSTYEFYRDRQDVMTPAGLAFFQTDWDRSVTDFFHSTLGQEEPIYEYDFPEPFYERQTYFPKLEPFNIYLDKYRDPKDINRDYLVQRLAKENPFAKPKPKLRFPNAEPLPRDMPTWLQDKIKRDRLGWGRINEVEEYEGPPTDSLHANRGLM</sequence>
<dbReference type="PANTHER" id="PTHR11362:SF133">
    <property type="entry name" value="LARGE RIBOSOMAL SUBUNIT PROTEIN ML38"/>
    <property type="match status" value="1"/>
</dbReference>
<dbReference type="OrthoDB" id="2153661at2759"/>
<accession>A0A8S1CW12</accession>
<dbReference type="EMBL" id="CADEPI010000070">
    <property type="protein sequence ID" value="CAB3372244.1"/>
    <property type="molecule type" value="Genomic_DNA"/>
</dbReference>